<keyword evidence="2" id="KW-0472">Membrane</keyword>
<evidence type="ECO:0000256" key="2">
    <source>
        <dbReference type="ARBA" id="ARBA00023136"/>
    </source>
</evidence>
<protein>
    <submittedName>
        <fullName evidence="5">Membrane protein</fullName>
    </submittedName>
</protein>
<comment type="subcellular location">
    <subcellularLocation>
        <location evidence="1">Membrane</location>
    </subcellularLocation>
</comment>
<evidence type="ECO:0000313" key="5">
    <source>
        <dbReference type="EMBL" id="GGE39547.1"/>
    </source>
</evidence>
<keyword evidence="6" id="KW-1185">Reference proteome</keyword>
<evidence type="ECO:0000313" key="6">
    <source>
        <dbReference type="Proteomes" id="UP000599179"/>
    </source>
</evidence>
<dbReference type="Proteomes" id="UP000599179">
    <property type="component" value="Unassembled WGS sequence"/>
</dbReference>
<dbReference type="Gene3D" id="2.40.160.50">
    <property type="entry name" value="membrane protein fhac: a member of the omp85/tpsb transporter family"/>
    <property type="match status" value="1"/>
</dbReference>
<dbReference type="RefSeq" id="WP_188458951.1">
    <property type="nucleotide sequence ID" value="NZ_BMGM01000008.1"/>
</dbReference>
<feature type="domain" description="Bacterial surface antigen (D15)" evidence="4">
    <location>
        <begin position="198"/>
        <end position="389"/>
    </location>
</feature>
<feature type="chain" id="PRO_5046494202" evidence="3">
    <location>
        <begin position="23"/>
        <end position="389"/>
    </location>
</feature>
<comment type="caution">
    <text evidence="5">The sequence shown here is derived from an EMBL/GenBank/DDBJ whole genome shotgun (WGS) entry which is preliminary data.</text>
</comment>
<feature type="signal peptide" evidence="3">
    <location>
        <begin position="1"/>
        <end position="22"/>
    </location>
</feature>
<evidence type="ECO:0000259" key="4">
    <source>
        <dbReference type="Pfam" id="PF01103"/>
    </source>
</evidence>
<accession>A0ABQ1SKR7</accession>
<proteinExistence type="predicted"/>
<evidence type="ECO:0000256" key="1">
    <source>
        <dbReference type="ARBA" id="ARBA00004370"/>
    </source>
</evidence>
<reference evidence="6" key="1">
    <citation type="journal article" date="2019" name="Int. J. Syst. Evol. Microbiol.">
        <title>The Global Catalogue of Microorganisms (GCM) 10K type strain sequencing project: providing services to taxonomists for standard genome sequencing and annotation.</title>
        <authorList>
            <consortium name="The Broad Institute Genomics Platform"/>
            <consortium name="The Broad Institute Genome Sequencing Center for Infectious Disease"/>
            <person name="Wu L."/>
            <person name="Ma J."/>
        </authorList>
    </citation>
    <scope>NUCLEOTIDE SEQUENCE [LARGE SCALE GENOMIC DNA]</scope>
    <source>
        <strain evidence="6">CGMCC 1.12931</strain>
    </source>
</reference>
<evidence type="ECO:0000256" key="3">
    <source>
        <dbReference type="SAM" id="SignalP"/>
    </source>
</evidence>
<dbReference type="Pfam" id="PF01103">
    <property type="entry name" value="Omp85"/>
    <property type="match status" value="1"/>
</dbReference>
<name>A0ABQ1SKR7_9FLAO</name>
<dbReference type="InterPro" id="IPR000184">
    <property type="entry name" value="Bac_surfAg_D15"/>
</dbReference>
<organism evidence="5 6">
    <name type="scientific">Psychroflexus planctonicus</name>
    <dbReference type="NCBI Taxonomy" id="1526575"/>
    <lineage>
        <taxon>Bacteria</taxon>
        <taxon>Pseudomonadati</taxon>
        <taxon>Bacteroidota</taxon>
        <taxon>Flavobacteriia</taxon>
        <taxon>Flavobacteriales</taxon>
        <taxon>Flavobacteriaceae</taxon>
        <taxon>Psychroflexus</taxon>
    </lineage>
</organism>
<gene>
    <name evidence="5" type="ORF">GCM10010832_19710</name>
</gene>
<sequence length="389" mass="45234">MKKLKILTFLLLCIFTTFNVNAQKEKKNKLFSYVNRLIRDTVAEEKSQFMMYPTIGYEPETSVEIGFSPLYVYFANEDIHNRLSEISGFAFYTLKNQFGARFEHAIYSDKDEWFFLGELEFQRFPLPYYGVRSEQEEVPLKSTAIVDARQFQIKERVLRRVRKNFFIGFEADFRSLSKVEFEPGETGDELSANLPFGAEGTTNLGLGVGLVYDERHNVLNVRDGFFSELGYVNFNPFWESDVKYHNIITDTRFFKSFNNKRNVLAAQFLGEFNFGGNIPFNQLALMGGKNMMRGYFQGRYRDNKLLATQVEYRMLPLKLGFTDRWGATVFSSLGTVFDEFKNIDQYDLKWAVGGGIRFLLFQKKDIFARLDYAITPDENGFYITIGEAF</sequence>
<dbReference type="EMBL" id="BMGM01000008">
    <property type="protein sequence ID" value="GGE39547.1"/>
    <property type="molecule type" value="Genomic_DNA"/>
</dbReference>
<keyword evidence="3" id="KW-0732">Signal</keyword>